<sequence>PAQPSKPIVTAAVTAAAGGAKRVHATLDGAQPITAKAAAAPKGAPQQDDASVDTAKQSHGEHSELGA</sequence>
<proteinExistence type="predicted"/>
<evidence type="ECO:0000256" key="1">
    <source>
        <dbReference type="SAM" id="MobiDB-lite"/>
    </source>
</evidence>
<name>A0A6L3NCT1_9BURK</name>
<protein>
    <submittedName>
        <fullName evidence="2">Lytic transglycosylase domain-containing protein</fullName>
    </submittedName>
</protein>
<feature type="compositionally biased region" description="Low complexity" evidence="1">
    <location>
        <begin position="35"/>
        <end position="49"/>
    </location>
</feature>
<evidence type="ECO:0000313" key="2">
    <source>
        <dbReference type="EMBL" id="KAB0655403.1"/>
    </source>
</evidence>
<dbReference type="AlphaFoldDB" id="A0A6L3NCT1"/>
<feature type="non-terminal residue" evidence="2">
    <location>
        <position position="1"/>
    </location>
</feature>
<reference evidence="2 3" key="1">
    <citation type="submission" date="2019-09" db="EMBL/GenBank/DDBJ databases">
        <title>Draft genome sequences of 48 bacterial type strains from the CCUG.</title>
        <authorList>
            <person name="Tunovic T."/>
            <person name="Pineiro-Iglesias B."/>
            <person name="Unosson C."/>
            <person name="Inganas E."/>
            <person name="Ohlen M."/>
            <person name="Cardew S."/>
            <person name="Jensie-Markopoulos S."/>
            <person name="Salva-Serra F."/>
            <person name="Jaen-Luchoro D."/>
            <person name="Karlsson R."/>
            <person name="Svensson-Stadler L."/>
            <person name="Chun J."/>
            <person name="Moore E."/>
        </authorList>
    </citation>
    <scope>NUCLEOTIDE SEQUENCE [LARGE SCALE GENOMIC DNA]</scope>
    <source>
        <strain evidence="2 3">CCUG 65687</strain>
    </source>
</reference>
<accession>A0A6L3NCT1</accession>
<organism evidence="2 3">
    <name type="scientific">Burkholderia territorii</name>
    <dbReference type="NCBI Taxonomy" id="1503055"/>
    <lineage>
        <taxon>Bacteria</taxon>
        <taxon>Pseudomonadati</taxon>
        <taxon>Pseudomonadota</taxon>
        <taxon>Betaproteobacteria</taxon>
        <taxon>Burkholderiales</taxon>
        <taxon>Burkholderiaceae</taxon>
        <taxon>Burkholderia</taxon>
        <taxon>Burkholderia cepacia complex</taxon>
    </lineage>
</organism>
<dbReference type="Proteomes" id="UP000473571">
    <property type="component" value="Unassembled WGS sequence"/>
</dbReference>
<gene>
    <name evidence="2" type="ORF">F7R13_25685</name>
</gene>
<comment type="caution">
    <text evidence="2">The sequence shown here is derived from an EMBL/GenBank/DDBJ whole genome shotgun (WGS) entry which is preliminary data.</text>
</comment>
<feature type="region of interest" description="Disordered" evidence="1">
    <location>
        <begin position="32"/>
        <end position="67"/>
    </location>
</feature>
<dbReference type="EMBL" id="VZOL01000514">
    <property type="protein sequence ID" value="KAB0655403.1"/>
    <property type="molecule type" value="Genomic_DNA"/>
</dbReference>
<feature type="compositionally biased region" description="Basic and acidic residues" evidence="1">
    <location>
        <begin position="56"/>
        <end position="67"/>
    </location>
</feature>
<evidence type="ECO:0000313" key="3">
    <source>
        <dbReference type="Proteomes" id="UP000473571"/>
    </source>
</evidence>